<keyword evidence="7" id="KW-1006">Bacterial flagellum protein export</keyword>
<reference evidence="10" key="1">
    <citation type="submission" date="2020-10" db="EMBL/GenBank/DDBJ databases">
        <title>Genome sequence of the unusual species of purple photosynthetic bacteria, Phaeovibrio sulfidiphilus DSM 23193, type strain.</title>
        <authorList>
            <person name="Kyndt J.A."/>
            <person name="Meyer T.E."/>
        </authorList>
    </citation>
    <scope>NUCLEOTIDE SEQUENCE</scope>
    <source>
        <strain evidence="10">DSM 23193</strain>
    </source>
</reference>
<keyword evidence="10" id="KW-0966">Cell projection</keyword>
<comment type="caution">
    <text evidence="10">The sequence shown here is derived from an EMBL/GenBank/DDBJ whole genome shotgun (WGS) entry which is preliminary data.</text>
</comment>
<evidence type="ECO:0000313" key="11">
    <source>
        <dbReference type="Proteomes" id="UP000631034"/>
    </source>
</evidence>
<dbReference type="PANTHER" id="PTHR34982:SF1">
    <property type="entry name" value="FLAGELLAR ASSEMBLY PROTEIN FLIH"/>
    <property type="match status" value="1"/>
</dbReference>
<dbReference type="RefSeq" id="WP_192534780.1">
    <property type="nucleotide sequence ID" value="NZ_JACZHT010000007.1"/>
</dbReference>
<name>A0A8J6YQC0_9PROT</name>
<evidence type="ECO:0000256" key="4">
    <source>
        <dbReference type="ARBA" id="ARBA00022448"/>
    </source>
</evidence>
<dbReference type="AlphaFoldDB" id="A0A8J6YQC0"/>
<feature type="compositionally biased region" description="Low complexity" evidence="8">
    <location>
        <begin position="285"/>
        <end position="301"/>
    </location>
</feature>
<dbReference type="InterPro" id="IPR051472">
    <property type="entry name" value="T3SS_Stator/FliH"/>
</dbReference>
<proteinExistence type="inferred from homology"/>
<dbReference type="GO" id="GO:0044781">
    <property type="term" value="P:bacterial-type flagellum organization"/>
    <property type="evidence" value="ECO:0007669"/>
    <property type="project" value="UniProtKB-KW"/>
</dbReference>
<dbReference type="EMBL" id="JACZHT010000007">
    <property type="protein sequence ID" value="MBE1237766.1"/>
    <property type="molecule type" value="Genomic_DNA"/>
</dbReference>
<keyword evidence="4" id="KW-0813">Transport</keyword>
<evidence type="ECO:0000256" key="6">
    <source>
        <dbReference type="ARBA" id="ARBA00022927"/>
    </source>
</evidence>
<evidence type="ECO:0000256" key="5">
    <source>
        <dbReference type="ARBA" id="ARBA00022795"/>
    </source>
</evidence>
<feature type="compositionally biased region" description="Acidic residues" evidence="8">
    <location>
        <begin position="36"/>
        <end position="45"/>
    </location>
</feature>
<gene>
    <name evidence="10" type="ORF">IHV25_08910</name>
</gene>
<evidence type="ECO:0000256" key="2">
    <source>
        <dbReference type="ARBA" id="ARBA00006602"/>
    </source>
</evidence>
<dbReference type="Pfam" id="PF02108">
    <property type="entry name" value="FliH"/>
    <property type="match status" value="1"/>
</dbReference>
<dbReference type="GO" id="GO:0015031">
    <property type="term" value="P:protein transport"/>
    <property type="evidence" value="ECO:0007669"/>
    <property type="project" value="UniProtKB-KW"/>
</dbReference>
<keyword evidence="11" id="KW-1185">Reference proteome</keyword>
<feature type="domain" description="Flagellar assembly protein FliH/Type III secretion system HrpE" evidence="9">
    <location>
        <begin position="88"/>
        <end position="205"/>
    </location>
</feature>
<evidence type="ECO:0000256" key="1">
    <source>
        <dbReference type="ARBA" id="ARBA00003041"/>
    </source>
</evidence>
<dbReference type="PANTHER" id="PTHR34982">
    <property type="entry name" value="YOP PROTEINS TRANSLOCATION PROTEIN L"/>
    <property type="match status" value="1"/>
</dbReference>
<evidence type="ECO:0000256" key="7">
    <source>
        <dbReference type="ARBA" id="ARBA00023225"/>
    </source>
</evidence>
<feature type="region of interest" description="Disordered" evidence="8">
    <location>
        <begin position="17"/>
        <end position="60"/>
    </location>
</feature>
<protein>
    <recommendedName>
        <fullName evidence="3">Flagellar assembly protein FliH</fullName>
    </recommendedName>
</protein>
<dbReference type="InterPro" id="IPR018035">
    <property type="entry name" value="Flagellar_FliH/T3SS_HrpE"/>
</dbReference>
<accession>A0A8J6YQC0</accession>
<dbReference type="GO" id="GO:0005829">
    <property type="term" value="C:cytosol"/>
    <property type="evidence" value="ECO:0007669"/>
    <property type="project" value="TreeGrafter"/>
</dbReference>
<evidence type="ECO:0000256" key="3">
    <source>
        <dbReference type="ARBA" id="ARBA00016507"/>
    </source>
</evidence>
<keyword evidence="10" id="KW-0969">Cilium</keyword>
<comment type="function">
    <text evidence="1">Needed for flagellar regrowth and assembly.</text>
</comment>
<keyword evidence="10" id="KW-0282">Flagellum</keyword>
<feature type="region of interest" description="Disordered" evidence="8">
    <location>
        <begin position="225"/>
        <end position="301"/>
    </location>
</feature>
<evidence type="ECO:0000259" key="9">
    <source>
        <dbReference type="Pfam" id="PF02108"/>
    </source>
</evidence>
<evidence type="ECO:0000313" key="10">
    <source>
        <dbReference type="EMBL" id="MBE1237766.1"/>
    </source>
</evidence>
<keyword evidence="6" id="KW-0653">Protein transport</keyword>
<comment type="similarity">
    <text evidence="2">Belongs to the FliH family.</text>
</comment>
<sequence length="301" mass="31792">MAEIQKFLFDRRFDRPLEPAVPEVLPDELTDREAEAPEPEPEPEPEPPPPTFSEEEVEAARQAGYTAGHADAADEAAAANGRMAALAMSSAAQALEQLARDHRSSIDTVSADVAHLVEVICRRILPFTCDRNAVAEIVALMDTILPQVLEEPRLILRVHPDVLDTVRAHMDPLAASLGYEGRLVIMPDTGLERSDCRIEWTDGGVERDTRRLWADIEGVVSRYAGDSILKDGPPPADPAAGSGMEPGDGAAARPGGSDAWGQEPSAPAGLGPDGAGMAPDSVRTPGPGQADPPAGGENDGP</sequence>
<dbReference type="Proteomes" id="UP000631034">
    <property type="component" value="Unassembled WGS sequence"/>
</dbReference>
<organism evidence="10 11">
    <name type="scientific">Phaeovibrio sulfidiphilus</name>
    <dbReference type="NCBI Taxonomy" id="1220600"/>
    <lineage>
        <taxon>Bacteria</taxon>
        <taxon>Pseudomonadati</taxon>
        <taxon>Pseudomonadota</taxon>
        <taxon>Alphaproteobacteria</taxon>
        <taxon>Rhodospirillales</taxon>
        <taxon>Rhodospirillaceae</taxon>
        <taxon>Phaeovibrio</taxon>
    </lineage>
</organism>
<evidence type="ECO:0000256" key="8">
    <source>
        <dbReference type="SAM" id="MobiDB-lite"/>
    </source>
</evidence>
<keyword evidence="5" id="KW-1005">Bacterial flagellum biogenesis</keyword>